<dbReference type="SUPFAM" id="SSF55008">
    <property type="entry name" value="HMA, heavy metal-associated domain"/>
    <property type="match status" value="1"/>
</dbReference>
<evidence type="ECO:0000313" key="3">
    <source>
        <dbReference type="Proteomes" id="UP000595897"/>
    </source>
</evidence>
<proteinExistence type="predicted"/>
<dbReference type="InterPro" id="IPR006121">
    <property type="entry name" value="HMA_dom"/>
</dbReference>
<dbReference type="Pfam" id="PF00403">
    <property type="entry name" value="HMA"/>
    <property type="match status" value="1"/>
</dbReference>
<sequence length="68" mass="7807">MNKVHYDVTRLQNSTMKTQLKNALDKLEGIQNVSVDLGQSSIDVEYNDEANEREIRDCIQHVGCKIEQ</sequence>
<protein>
    <recommendedName>
        <fullName evidence="1">HMA domain-containing protein</fullName>
    </recommendedName>
</protein>
<dbReference type="RefSeq" id="WP_271712421.1">
    <property type="nucleotide sequence ID" value="NZ_AP024169.1"/>
</dbReference>
<accession>A0A7R7EM53</accession>
<dbReference type="InterPro" id="IPR036163">
    <property type="entry name" value="HMA_dom_sf"/>
</dbReference>
<dbReference type="PROSITE" id="PS50846">
    <property type="entry name" value="HMA_2"/>
    <property type="match status" value="1"/>
</dbReference>
<dbReference type="AlphaFoldDB" id="A0A7R7EM53"/>
<dbReference type="EMBL" id="AP024169">
    <property type="protein sequence ID" value="BCN31288.1"/>
    <property type="molecule type" value="Genomic_DNA"/>
</dbReference>
<evidence type="ECO:0000259" key="1">
    <source>
        <dbReference type="PROSITE" id="PS50846"/>
    </source>
</evidence>
<organism evidence="2 3">
    <name type="scientific">Anaeromicropila herbilytica</name>
    <dbReference type="NCBI Taxonomy" id="2785025"/>
    <lineage>
        <taxon>Bacteria</taxon>
        <taxon>Bacillati</taxon>
        <taxon>Bacillota</taxon>
        <taxon>Clostridia</taxon>
        <taxon>Lachnospirales</taxon>
        <taxon>Lachnospiraceae</taxon>
        <taxon>Anaeromicropila</taxon>
    </lineage>
</organism>
<dbReference type="Gene3D" id="3.30.70.100">
    <property type="match status" value="1"/>
</dbReference>
<evidence type="ECO:0000313" key="2">
    <source>
        <dbReference type="EMBL" id="BCN31288.1"/>
    </source>
</evidence>
<name>A0A7R7EM53_9FIRM</name>
<feature type="domain" description="HMA" evidence="1">
    <location>
        <begin position="2"/>
        <end position="67"/>
    </location>
</feature>
<dbReference type="CDD" id="cd00371">
    <property type="entry name" value="HMA"/>
    <property type="match status" value="1"/>
</dbReference>
<gene>
    <name evidence="2" type="ORF">bsdtb5_25830</name>
</gene>
<reference evidence="2 3" key="1">
    <citation type="submission" date="2020-11" db="EMBL/GenBank/DDBJ databases">
        <title>Draft genome sequencing of a Lachnospiraceae strain isolated from anoxic soil subjected to BSD treatment.</title>
        <authorList>
            <person name="Uek A."/>
            <person name="Tonouchi A."/>
        </authorList>
    </citation>
    <scope>NUCLEOTIDE SEQUENCE [LARGE SCALE GENOMIC DNA]</scope>
    <source>
        <strain evidence="2 3">TB5</strain>
    </source>
</reference>
<dbReference type="Proteomes" id="UP000595897">
    <property type="component" value="Chromosome"/>
</dbReference>
<dbReference type="KEGG" id="ahb:bsdtb5_25830"/>
<dbReference type="GO" id="GO:0046872">
    <property type="term" value="F:metal ion binding"/>
    <property type="evidence" value="ECO:0007669"/>
    <property type="project" value="InterPro"/>
</dbReference>
<keyword evidence="3" id="KW-1185">Reference proteome</keyword>